<reference evidence="2" key="1">
    <citation type="journal article" date="2022" name="Mol. Ecol. Resour.">
        <title>The genomes of chicory, endive, great burdock and yacon provide insights into Asteraceae palaeo-polyploidization history and plant inulin production.</title>
        <authorList>
            <person name="Fan W."/>
            <person name="Wang S."/>
            <person name="Wang H."/>
            <person name="Wang A."/>
            <person name="Jiang F."/>
            <person name="Liu H."/>
            <person name="Zhao H."/>
            <person name="Xu D."/>
            <person name="Zhang Y."/>
        </authorList>
    </citation>
    <scope>NUCLEOTIDE SEQUENCE [LARGE SCALE GENOMIC DNA]</scope>
    <source>
        <strain evidence="2">cv. Yunnan</strain>
    </source>
</reference>
<protein>
    <submittedName>
        <fullName evidence="1">Uncharacterized protein</fullName>
    </submittedName>
</protein>
<sequence length="81" mass="8851">MASHCPKGKSSGLGNEKPSNAECGDKPKAKARAYNIVMKEAKDHPKNVSGPKVEKLIKEAKNMQNQEQMVKTEAQARAVPY</sequence>
<dbReference type="Proteomes" id="UP001056120">
    <property type="component" value="Linkage Group LG07"/>
</dbReference>
<reference evidence="1 2" key="2">
    <citation type="journal article" date="2022" name="Mol. Ecol. Resour.">
        <title>The genomes of chicory, endive, great burdock and yacon provide insights into Asteraceae paleo-polyploidization history and plant inulin production.</title>
        <authorList>
            <person name="Fan W."/>
            <person name="Wang S."/>
            <person name="Wang H."/>
            <person name="Wang A."/>
            <person name="Jiang F."/>
            <person name="Liu H."/>
            <person name="Zhao H."/>
            <person name="Xu D."/>
            <person name="Zhang Y."/>
        </authorList>
    </citation>
    <scope>NUCLEOTIDE SEQUENCE [LARGE SCALE GENOMIC DNA]</scope>
    <source>
        <strain evidence="2">cv. Yunnan</strain>
        <tissue evidence="1">Leaves</tissue>
    </source>
</reference>
<proteinExistence type="predicted"/>
<name>A0ACB9ITJ0_9ASTR</name>
<keyword evidence="2" id="KW-1185">Reference proteome</keyword>
<organism evidence="1 2">
    <name type="scientific">Smallanthus sonchifolius</name>
    <dbReference type="NCBI Taxonomy" id="185202"/>
    <lineage>
        <taxon>Eukaryota</taxon>
        <taxon>Viridiplantae</taxon>
        <taxon>Streptophyta</taxon>
        <taxon>Embryophyta</taxon>
        <taxon>Tracheophyta</taxon>
        <taxon>Spermatophyta</taxon>
        <taxon>Magnoliopsida</taxon>
        <taxon>eudicotyledons</taxon>
        <taxon>Gunneridae</taxon>
        <taxon>Pentapetalae</taxon>
        <taxon>asterids</taxon>
        <taxon>campanulids</taxon>
        <taxon>Asterales</taxon>
        <taxon>Asteraceae</taxon>
        <taxon>Asteroideae</taxon>
        <taxon>Heliantheae alliance</taxon>
        <taxon>Millerieae</taxon>
        <taxon>Smallanthus</taxon>
    </lineage>
</organism>
<evidence type="ECO:0000313" key="2">
    <source>
        <dbReference type="Proteomes" id="UP001056120"/>
    </source>
</evidence>
<dbReference type="EMBL" id="CM042024">
    <property type="protein sequence ID" value="KAI3811146.1"/>
    <property type="molecule type" value="Genomic_DNA"/>
</dbReference>
<comment type="caution">
    <text evidence="1">The sequence shown here is derived from an EMBL/GenBank/DDBJ whole genome shotgun (WGS) entry which is preliminary data.</text>
</comment>
<accession>A0ACB9ITJ0</accession>
<evidence type="ECO:0000313" key="1">
    <source>
        <dbReference type="EMBL" id="KAI3811146.1"/>
    </source>
</evidence>
<gene>
    <name evidence="1" type="ORF">L1987_20863</name>
</gene>